<dbReference type="EMBL" id="KV423953">
    <property type="protein sequence ID" value="KZT58247.1"/>
    <property type="molecule type" value="Genomic_DNA"/>
</dbReference>
<evidence type="ECO:0000313" key="11">
    <source>
        <dbReference type="Proteomes" id="UP000076842"/>
    </source>
</evidence>
<dbReference type="GO" id="GO:0016787">
    <property type="term" value="F:hydrolase activity"/>
    <property type="evidence" value="ECO:0007669"/>
    <property type="project" value="UniProtKB-KW"/>
</dbReference>
<keyword evidence="3 6" id="KW-0378">Hydrolase</keyword>
<keyword evidence="11" id="KW-1185">Reference proteome</keyword>
<evidence type="ECO:0000256" key="5">
    <source>
        <dbReference type="ARBA" id="ARBA00022840"/>
    </source>
</evidence>
<dbReference type="Gene3D" id="3.40.50.300">
    <property type="entry name" value="P-loop containing nucleotide triphosphate hydrolases"/>
    <property type="match status" value="2"/>
</dbReference>
<keyword evidence="2 6" id="KW-0547">Nucleotide-binding</keyword>
<feature type="compositionally biased region" description="Gly residues" evidence="7">
    <location>
        <begin position="589"/>
        <end position="609"/>
    </location>
</feature>
<dbReference type="InterPro" id="IPR027417">
    <property type="entry name" value="P-loop_NTPase"/>
</dbReference>
<dbReference type="PROSITE" id="PS51192">
    <property type="entry name" value="HELICASE_ATP_BIND_1"/>
    <property type="match status" value="1"/>
</dbReference>
<dbReference type="InParanoid" id="A0A165GMC7"/>
<evidence type="ECO:0000313" key="10">
    <source>
        <dbReference type="EMBL" id="KZT58247.1"/>
    </source>
</evidence>
<proteinExistence type="inferred from homology"/>
<feature type="region of interest" description="Disordered" evidence="7">
    <location>
        <begin position="589"/>
        <end position="616"/>
    </location>
</feature>
<gene>
    <name evidence="10" type="ORF">CALCODRAFT_451939</name>
</gene>
<feature type="region of interest" description="Disordered" evidence="7">
    <location>
        <begin position="529"/>
        <end position="550"/>
    </location>
</feature>
<evidence type="ECO:0000256" key="6">
    <source>
        <dbReference type="RuleBase" id="RU000492"/>
    </source>
</evidence>
<dbReference type="CDD" id="cd18787">
    <property type="entry name" value="SF2_C_DEAD"/>
    <property type="match status" value="1"/>
</dbReference>
<feature type="compositionally biased region" description="Gly residues" evidence="7">
    <location>
        <begin position="534"/>
        <end position="550"/>
    </location>
</feature>
<dbReference type="FunFam" id="3.40.50.300:FF:000008">
    <property type="entry name" value="ATP-dependent RNA helicase RhlB"/>
    <property type="match status" value="1"/>
</dbReference>
<dbReference type="Pfam" id="PF00270">
    <property type="entry name" value="DEAD"/>
    <property type="match status" value="1"/>
</dbReference>
<keyword evidence="4 6" id="KW-0347">Helicase</keyword>
<dbReference type="Pfam" id="PF00271">
    <property type="entry name" value="Helicase_C"/>
    <property type="match status" value="1"/>
</dbReference>
<dbReference type="Proteomes" id="UP000076842">
    <property type="component" value="Unassembled WGS sequence"/>
</dbReference>
<evidence type="ECO:0000259" key="8">
    <source>
        <dbReference type="PROSITE" id="PS51192"/>
    </source>
</evidence>
<dbReference type="InterPro" id="IPR011545">
    <property type="entry name" value="DEAD/DEAH_box_helicase_dom"/>
</dbReference>
<evidence type="ECO:0000256" key="2">
    <source>
        <dbReference type="ARBA" id="ARBA00022741"/>
    </source>
</evidence>
<dbReference type="STRING" id="1353952.A0A165GMC7"/>
<dbReference type="AlphaFoldDB" id="A0A165GMC7"/>
<dbReference type="InterPro" id="IPR000629">
    <property type="entry name" value="RNA-helicase_DEAD-box_CS"/>
</dbReference>
<dbReference type="EC" id="3.6.4.13" evidence="1"/>
<evidence type="ECO:0000256" key="4">
    <source>
        <dbReference type="ARBA" id="ARBA00022806"/>
    </source>
</evidence>
<evidence type="ECO:0000259" key="9">
    <source>
        <dbReference type="PROSITE" id="PS51194"/>
    </source>
</evidence>
<dbReference type="PROSITE" id="PS00039">
    <property type="entry name" value="DEAD_ATP_HELICASE"/>
    <property type="match status" value="1"/>
</dbReference>
<evidence type="ECO:0000256" key="7">
    <source>
        <dbReference type="SAM" id="MobiDB-lite"/>
    </source>
</evidence>
<dbReference type="PROSITE" id="PS51194">
    <property type="entry name" value="HELICASE_CTER"/>
    <property type="match status" value="1"/>
</dbReference>
<feature type="region of interest" description="Disordered" evidence="7">
    <location>
        <begin position="34"/>
        <end position="77"/>
    </location>
</feature>
<dbReference type="SUPFAM" id="SSF52540">
    <property type="entry name" value="P-loop containing nucleoside triphosphate hydrolases"/>
    <property type="match status" value="1"/>
</dbReference>
<dbReference type="OrthoDB" id="196131at2759"/>
<organism evidence="10 11">
    <name type="scientific">Calocera cornea HHB12733</name>
    <dbReference type="NCBI Taxonomy" id="1353952"/>
    <lineage>
        <taxon>Eukaryota</taxon>
        <taxon>Fungi</taxon>
        <taxon>Dikarya</taxon>
        <taxon>Basidiomycota</taxon>
        <taxon>Agaricomycotina</taxon>
        <taxon>Dacrymycetes</taxon>
        <taxon>Dacrymycetales</taxon>
        <taxon>Dacrymycetaceae</taxon>
        <taxon>Calocera</taxon>
    </lineage>
</organism>
<dbReference type="InterPro" id="IPR001650">
    <property type="entry name" value="Helicase_C-like"/>
</dbReference>
<dbReference type="InterPro" id="IPR014001">
    <property type="entry name" value="Helicase_ATP-bd"/>
</dbReference>
<sequence length="639" mass="67039">MLRRPLRASSALATLRSLRSLRLLTTSARALSAPNARPANPFASPFSGPSSGGGSLSFGDAPSGPSRPKRDFGPYVPSGKHVANAEVVKDCYTESAATAARPMHVVEQFWKENEMTIRDGAGHEPGGVNVRKPVLSFDELQCIPHELQQTLRSTSFAAPTPIQGQTWPIVLSGRDLIGVAQTGSGKTLSYILPAIAHLRAQPAWRPGQSTQGGFGVAPSVLVVAPTRELVVQIATESLKYTTSCRITVVPVYGGTDKRTQMQNLRRGADFVIATPGRLNDLVQMNVLNLSRVTYLVMDEADRMLDMGFEPQIRQVVENLPPNRQTLLWSATWPKEVQALARDFIHPTEHVHVTVGSHELEANKDVHQVVEHVERSGKPMALQNHLTRILTAQPKAKVIIFVATKMTADMLHQGLAQGGYPVVTIHGDKSQEARDRNIDHFRHGRAQVLVATDVCARGLDVKDVHTVINYDVPNGPEDYVHRIGRTGRAGAKGEAVSFLTDEDASRADGLIKVIQSAGQEPEPWLVQMARDSRRGGGGGRGFGGGGGGRGFGGGGGGRGGYGGGGGGYGGGRGGGGGGYGGGRSGGGFGGGRSGGGGGRGGFGGGGGGDGGGRDADWGAGAPALVPACLSPLRASDRVRC</sequence>
<dbReference type="GO" id="GO:0003676">
    <property type="term" value="F:nucleic acid binding"/>
    <property type="evidence" value="ECO:0007669"/>
    <property type="project" value="InterPro"/>
</dbReference>
<protein>
    <recommendedName>
        <fullName evidence="1">RNA helicase</fullName>
        <ecNumber evidence="1">3.6.4.13</ecNumber>
    </recommendedName>
</protein>
<keyword evidence="5 6" id="KW-0067">ATP-binding</keyword>
<reference evidence="10 11" key="1">
    <citation type="journal article" date="2016" name="Mol. Biol. Evol.">
        <title>Comparative Genomics of Early-Diverging Mushroom-Forming Fungi Provides Insights into the Origins of Lignocellulose Decay Capabilities.</title>
        <authorList>
            <person name="Nagy L.G."/>
            <person name="Riley R."/>
            <person name="Tritt A."/>
            <person name="Adam C."/>
            <person name="Daum C."/>
            <person name="Floudas D."/>
            <person name="Sun H."/>
            <person name="Yadav J.S."/>
            <person name="Pangilinan J."/>
            <person name="Larsson K.H."/>
            <person name="Matsuura K."/>
            <person name="Barry K."/>
            <person name="Labutti K."/>
            <person name="Kuo R."/>
            <person name="Ohm R.A."/>
            <person name="Bhattacharya S.S."/>
            <person name="Shirouzu T."/>
            <person name="Yoshinaga Y."/>
            <person name="Martin F.M."/>
            <person name="Grigoriev I.V."/>
            <person name="Hibbett D.S."/>
        </authorList>
    </citation>
    <scope>NUCLEOTIDE SEQUENCE [LARGE SCALE GENOMIC DNA]</scope>
    <source>
        <strain evidence="10 11">HHB12733</strain>
    </source>
</reference>
<name>A0A165GMC7_9BASI</name>
<accession>A0A165GMC7</accession>
<feature type="domain" description="Helicase ATP-binding" evidence="8">
    <location>
        <begin position="167"/>
        <end position="350"/>
    </location>
</feature>
<dbReference type="GO" id="GO:0005524">
    <property type="term" value="F:ATP binding"/>
    <property type="evidence" value="ECO:0007669"/>
    <property type="project" value="UniProtKB-KW"/>
</dbReference>
<dbReference type="SMART" id="SM00487">
    <property type="entry name" value="DEXDc"/>
    <property type="match status" value="1"/>
</dbReference>
<dbReference type="GO" id="GO:0003724">
    <property type="term" value="F:RNA helicase activity"/>
    <property type="evidence" value="ECO:0007669"/>
    <property type="project" value="UniProtKB-EC"/>
</dbReference>
<evidence type="ECO:0000256" key="3">
    <source>
        <dbReference type="ARBA" id="ARBA00022801"/>
    </source>
</evidence>
<feature type="domain" description="Helicase C-terminal" evidence="9">
    <location>
        <begin position="380"/>
        <end position="528"/>
    </location>
</feature>
<dbReference type="SMART" id="SM00490">
    <property type="entry name" value="HELICc"/>
    <property type="match status" value="1"/>
</dbReference>
<comment type="similarity">
    <text evidence="6">Belongs to the DEAD box helicase family.</text>
</comment>
<dbReference type="PANTHER" id="PTHR47958">
    <property type="entry name" value="ATP-DEPENDENT RNA HELICASE DBP3"/>
    <property type="match status" value="1"/>
</dbReference>
<evidence type="ECO:0000256" key="1">
    <source>
        <dbReference type="ARBA" id="ARBA00012552"/>
    </source>
</evidence>